<organism evidence="3">
    <name type="scientific">hydrothermal vent metagenome</name>
    <dbReference type="NCBI Taxonomy" id="652676"/>
    <lineage>
        <taxon>unclassified sequences</taxon>
        <taxon>metagenomes</taxon>
        <taxon>ecological metagenomes</taxon>
    </lineage>
</organism>
<gene>
    <name evidence="3" type="ORF">MNBD_GAMMA05-2339</name>
</gene>
<dbReference type="EMBL" id="UOFE01000041">
    <property type="protein sequence ID" value="VAW54589.1"/>
    <property type="molecule type" value="Genomic_DNA"/>
</dbReference>
<evidence type="ECO:0000259" key="2">
    <source>
        <dbReference type="Pfam" id="PF11127"/>
    </source>
</evidence>
<dbReference type="InterPro" id="IPR021309">
    <property type="entry name" value="YgaP-like_TM"/>
</dbReference>
<dbReference type="Gene3D" id="6.10.140.1340">
    <property type="match status" value="1"/>
</dbReference>
<sequence length="75" mass="8222">MKVFSLIAIFAGTVIVGSLTTAHLMGQINLMEMSWVWLTLFVGINLFQMGFTGFCPATKVLYAIGLRDKQTGCSM</sequence>
<proteinExistence type="predicted"/>
<keyword evidence="1" id="KW-1133">Transmembrane helix</keyword>
<accession>A0A3B0WZC4</accession>
<keyword evidence="1" id="KW-0812">Transmembrane</keyword>
<protein>
    <submittedName>
        <fullName evidence="3">Rhodanese-related sulfurtransferase</fullName>
    </submittedName>
</protein>
<feature type="transmembrane region" description="Helical" evidence="1">
    <location>
        <begin position="34"/>
        <end position="57"/>
    </location>
</feature>
<name>A0A3B0WZC4_9ZZZZ</name>
<evidence type="ECO:0000256" key="1">
    <source>
        <dbReference type="SAM" id="Phobius"/>
    </source>
</evidence>
<keyword evidence="1" id="KW-0472">Membrane</keyword>
<evidence type="ECO:0000313" key="3">
    <source>
        <dbReference type="EMBL" id="VAW54589.1"/>
    </source>
</evidence>
<dbReference type="Pfam" id="PF11127">
    <property type="entry name" value="YgaP-like_TM"/>
    <property type="match status" value="1"/>
</dbReference>
<feature type="domain" description="Inner membrane protein YgaP-like transmembrane" evidence="2">
    <location>
        <begin position="9"/>
        <end position="61"/>
    </location>
</feature>
<dbReference type="AlphaFoldDB" id="A0A3B0WZC4"/>
<dbReference type="GO" id="GO:0016740">
    <property type="term" value="F:transferase activity"/>
    <property type="evidence" value="ECO:0007669"/>
    <property type="project" value="UniProtKB-KW"/>
</dbReference>
<keyword evidence="3" id="KW-0808">Transferase</keyword>
<reference evidence="3" key="1">
    <citation type="submission" date="2018-06" db="EMBL/GenBank/DDBJ databases">
        <authorList>
            <person name="Zhirakovskaya E."/>
        </authorList>
    </citation>
    <scope>NUCLEOTIDE SEQUENCE</scope>
</reference>